<comment type="similarity">
    <text evidence="1">Belongs to the GcvT family.</text>
</comment>
<feature type="domain" description="Aminomethyltransferase C-terminal" evidence="4">
    <location>
        <begin position="776"/>
        <end position="855"/>
    </location>
</feature>
<dbReference type="SUPFAM" id="SSF103025">
    <property type="entry name" value="Folate-binding domain"/>
    <property type="match status" value="1"/>
</dbReference>
<dbReference type="SUPFAM" id="SSF51905">
    <property type="entry name" value="FAD/NAD(P)-binding domain"/>
    <property type="match status" value="1"/>
</dbReference>
<sequence length="863" mass="95473">MRFLFVSPPDNSVTEIRVCNLGTKLRISSKSLVELLIEKGYSWWVSAQVLPQRAKIVIIGGGVGGASVAYHLAQLGERDVLLLDRSDLTSGSTFHSAGLVGQLRADPTLTKMNMHSVDLYRKLEMTETPASWRECGSIKIASTVERMEEIRRQIGWSKTFGLDLSEIGVKEIAELFPLINTEGIIGGCYMATDGQVDPSQLTHALASGARRGGVKIFTNTRVLQISAKNNQINSILTDKGEIECEIVVNCGGMFAAEIGRMLGVRIPIIPMSHQYLITENFLPDNSPMLPSLRDPDNLIYFRQEVKGLLMGGYERNSKAWQTSHDSFDAIPADFNAKLLNPDWDRFEDIAINAANRVPIMGEIGVKNFINGPEGFTPDNEFCLGETSVGGFYVAAGFCAHGIAGAGGIGKVVAEWIVAGEPTMDLWHMDIKRFASAYESPKFTLERVTENYEAYYDIHYPGEERESARGENTSPIYNWHKANHAVFGEKAAWERVNYYHDPATSNLDESNRPNGWVGKNWHPAVALEHFAARNTAGLFDESSFAKIEVSGLESAEFLNLVCANNVVRGIGRTIYTQALNSRGGIESDYTVTQVADDKFFIVTGTAFLNHDMGWLEKMCRQLGYNEIKIRDLSKDLACFGIWGPNARKILSKLTDADLSNEAFTFMSSKILKIAGIEVRATRITYVGELGWELYISKADALQVWSELIAAGEEFGLRPCGYRAIESLRLEKGYRAWAGEINSETNPYEAGLSFAVSLKKENFVGRATLLNANENLTRKLTALTLENIKDVPMGNEPILINNRVIGRVKSAGQGYTINKAIAYAYLPVENTKIGTKVDIEMFGIIKTATVQEEPLLDPQGLRIKS</sequence>
<dbReference type="InterPro" id="IPR032503">
    <property type="entry name" value="FAO_M"/>
</dbReference>
<dbReference type="EMBL" id="CAFBMA010000006">
    <property type="protein sequence ID" value="CAB4896069.1"/>
    <property type="molecule type" value="Genomic_DNA"/>
</dbReference>
<name>A0A6J7FVZ1_9ZZZZ</name>
<dbReference type="Gene3D" id="3.30.1360.120">
    <property type="entry name" value="Probable tRNA modification gtpase trme, domain 1"/>
    <property type="match status" value="1"/>
</dbReference>
<dbReference type="Gene3D" id="3.30.9.10">
    <property type="entry name" value="D-Amino Acid Oxidase, subunit A, domain 2"/>
    <property type="match status" value="1"/>
</dbReference>
<protein>
    <submittedName>
        <fullName evidence="6">Unannotated protein</fullName>
    </submittedName>
</protein>
<dbReference type="SUPFAM" id="SSF54373">
    <property type="entry name" value="FAD-linked reductases, C-terminal domain"/>
    <property type="match status" value="1"/>
</dbReference>
<accession>A0A6J7FVZ1</accession>
<evidence type="ECO:0000313" key="6">
    <source>
        <dbReference type="EMBL" id="CAB4896069.1"/>
    </source>
</evidence>
<dbReference type="InterPro" id="IPR006076">
    <property type="entry name" value="FAD-dep_OxRdtase"/>
</dbReference>
<dbReference type="InterPro" id="IPR013977">
    <property type="entry name" value="GcvT_C"/>
</dbReference>
<dbReference type="Gene3D" id="2.40.30.110">
    <property type="entry name" value="Aminomethyltransferase beta-barrel domains"/>
    <property type="match status" value="1"/>
</dbReference>
<dbReference type="Pfam" id="PF08669">
    <property type="entry name" value="GCV_T_C"/>
    <property type="match status" value="1"/>
</dbReference>
<evidence type="ECO:0000259" key="4">
    <source>
        <dbReference type="Pfam" id="PF08669"/>
    </source>
</evidence>
<dbReference type="InterPro" id="IPR006222">
    <property type="entry name" value="GCVT_N"/>
</dbReference>
<reference evidence="6" key="1">
    <citation type="submission" date="2020-05" db="EMBL/GenBank/DDBJ databases">
        <authorList>
            <person name="Chiriac C."/>
            <person name="Salcher M."/>
            <person name="Ghai R."/>
            <person name="Kavagutti S V."/>
        </authorList>
    </citation>
    <scope>NUCLEOTIDE SEQUENCE</scope>
</reference>
<dbReference type="Gene3D" id="3.30.70.1400">
    <property type="entry name" value="Aminomethyltransferase beta-barrel domains"/>
    <property type="match status" value="1"/>
</dbReference>
<dbReference type="PANTHER" id="PTHR43757:SF2">
    <property type="entry name" value="AMINOMETHYLTRANSFERASE, MITOCHONDRIAL"/>
    <property type="match status" value="1"/>
</dbReference>
<evidence type="ECO:0000259" key="2">
    <source>
        <dbReference type="Pfam" id="PF01266"/>
    </source>
</evidence>
<feature type="domain" description="FAD dependent oxidoreductase" evidence="2">
    <location>
        <begin position="55"/>
        <end position="415"/>
    </location>
</feature>
<evidence type="ECO:0000256" key="1">
    <source>
        <dbReference type="ARBA" id="ARBA00008609"/>
    </source>
</evidence>
<evidence type="ECO:0000259" key="5">
    <source>
        <dbReference type="Pfam" id="PF16350"/>
    </source>
</evidence>
<proteinExistence type="inferred from homology"/>
<dbReference type="GO" id="GO:0005739">
    <property type="term" value="C:mitochondrion"/>
    <property type="evidence" value="ECO:0007669"/>
    <property type="project" value="TreeGrafter"/>
</dbReference>
<evidence type="ECO:0000259" key="3">
    <source>
        <dbReference type="Pfam" id="PF01571"/>
    </source>
</evidence>
<dbReference type="Pfam" id="PF01266">
    <property type="entry name" value="DAO"/>
    <property type="match status" value="1"/>
</dbReference>
<dbReference type="PANTHER" id="PTHR43757">
    <property type="entry name" value="AMINOMETHYLTRANSFERASE"/>
    <property type="match status" value="1"/>
</dbReference>
<feature type="domain" description="FAD dependent oxidoreductase central" evidence="5">
    <location>
        <begin position="419"/>
        <end position="473"/>
    </location>
</feature>
<organism evidence="6">
    <name type="scientific">freshwater metagenome</name>
    <dbReference type="NCBI Taxonomy" id="449393"/>
    <lineage>
        <taxon>unclassified sequences</taxon>
        <taxon>metagenomes</taxon>
        <taxon>ecological metagenomes</taxon>
    </lineage>
</organism>
<dbReference type="InterPro" id="IPR036188">
    <property type="entry name" value="FAD/NAD-bd_sf"/>
</dbReference>
<dbReference type="Pfam" id="PF01571">
    <property type="entry name" value="GCV_T"/>
    <property type="match status" value="1"/>
</dbReference>
<dbReference type="InterPro" id="IPR027266">
    <property type="entry name" value="TrmE/GcvT-like"/>
</dbReference>
<dbReference type="SUPFAM" id="SSF101790">
    <property type="entry name" value="Aminomethyltransferase beta-barrel domain"/>
    <property type="match status" value="1"/>
</dbReference>
<feature type="domain" description="GCVT N-terminal" evidence="3">
    <location>
        <begin position="475"/>
        <end position="758"/>
    </location>
</feature>
<dbReference type="AlphaFoldDB" id="A0A6J7FVZ1"/>
<gene>
    <name evidence="6" type="ORF">UFOPK3511_00756</name>
</gene>
<dbReference type="InterPro" id="IPR028896">
    <property type="entry name" value="GcvT/YgfZ/DmdA"/>
</dbReference>
<dbReference type="InterPro" id="IPR029043">
    <property type="entry name" value="GcvT/YgfZ_C"/>
</dbReference>
<dbReference type="Pfam" id="PF16350">
    <property type="entry name" value="FAO_M"/>
    <property type="match status" value="1"/>
</dbReference>
<dbReference type="Gene3D" id="3.50.50.60">
    <property type="entry name" value="FAD/NAD(P)-binding domain"/>
    <property type="match status" value="1"/>
</dbReference>